<feature type="compositionally biased region" description="Polar residues" evidence="2">
    <location>
        <begin position="536"/>
        <end position="546"/>
    </location>
</feature>
<feature type="region of interest" description="Disordered" evidence="2">
    <location>
        <begin position="122"/>
        <end position="220"/>
    </location>
</feature>
<accession>A0A2C5Y078</accession>
<organism evidence="4 5">
    <name type="scientific">Ophiocordyceps australis</name>
    <dbReference type="NCBI Taxonomy" id="1399860"/>
    <lineage>
        <taxon>Eukaryota</taxon>
        <taxon>Fungi</taxon>
        <taxon>Dikarya</taxon>
        <taxon>Ascomycota</taxon>
        <taxon>Pezizomycotina</taxon>
        <taxon>Sordariomycetes</taxon>
        <taxon>Hypocreomycetidae</taxon>
        <taxon>Hypocreales</taxon>
        <taxon>Ophiocordycipitaceae</taxon>
        <taxon>Ophiocordyceps</taxon>
    </lineage>
</organism>
<evidence type="ECO:0000256" key="1">
    <source>
        <dbReference type="ARBA" id="ARBA00011353"/>
    </source>
</evidence>
<dbReference type="AlphaFoldDB" id="A0A2C5Y078"/>
<feature type="compositionally biased region" description="Acidic residues" evidence="2">
    <location>
        <begin position="203"/>
        <end position="213"/>
    </location>
</feature>
<evidence type="ECO:0000313" key="5">
    <source>
        <dbReference type="Proteomes" id="UP000226192"/>
    </source>
</evidence>
<dbReference type="SUPFAM" id="SSF54160">
    <property type="entry name" value="Chromo domain-like"/>
    <property type="match status" value="1"/>
</dbReference>
<dbReference type="InterPro" id="IPR016197">
    <property type="entry name" value="Chromo-like_dom_sf"/>
</dbReference>
<feature type="compositionally biased region" description="Pro residues" evidence="2">
    <location>
        <begin position="292"/>
        <end position="312"/>
    </location>
</feature>
<keyword evidence="5" id="KW-1185">Reference proteome</keyword>
<feature type="compositionally biased region" description="Basic and acidic residues" evidence="2">
    <location>
        <begin position="122"/>
        <end position="132"/>
    </location>
</feature>
<feature type="compositionally biased region" description="Polar residues" evidence="2">
    <location>
        <begin position="321"/>
        <end position="334"/>
    </location>
</feature>
<protein>
    <recommendedName>
        <fullName evidence="3">Chromo domain-containing protein</fullName>
    </recommendedName>
</protein>
<evidence type="ECO:0000259" key="3">
    <source>
        <dbReference type="Pfam" id="PF00385"/>
    </source>
</evidence>
<name>A0A2C5Y078_9HYPO</name>
<feature type="region of interest" description="Disordered" evidence="2">
    <location>
        <begin position="242"/>
        <end position="402"/>
    </location>
</feature>
<sequence length="577" mass="64381">MPLSKRPPKKPRLRNGKTATQIVIPITTRPPDYVPGSGPPLQRVSLLPCQDSTGYIVERILLPSSGLARDGRPLPKRMTYIVGWRDLPAARLLVPAMQILDFVSPRALEQWEWEMELEVEQDRQSRADEAKLEQTAAQHDGAAKDNNNNNNNKKKKKKKKKQRPPAHTAIESAAVVEAEGEAQMRPKKGAMSLSTPQKTRMEEFDDDSLDDVENSPSRQLERELNWPWATDVLDETLDETHVGTGQEVTGYASDSDRGLSPAAVERLKNSWRLPPEFSDEPMLATGEASQPADPPKPPKAKYPPQTPVPLPPMKYRAQLLAPSSLSNGGFTSLNKGHVQFDLPSHRQPETPSTTALESARSAPSSSKASSKNPSANSKDKKPSQRRKRSSNTHKELTELTKPVLGQDGQAEWVVKLILNMQFYEVEGRGIVRYFQILWEGDWPPDQNPTWEPEENVPSSLVKNYLKTSKERRRQLASSVGHGNTTKPSRTSEQLGYTKKRSKTTKRLRISEQFHSVGEAFAGGTDKDEVMEDQESAEPQGNGQANDMDQELFVVEAELPDMATWSGRGSRSSEAYLF</sequence>
<feature type="compositionally biased region" description="Polar residues" evidence="2">
    <location>
        <begin position="475"/>
        <end position="494"/>
    </location>
</feature>
<dbReference type="Proteomes" id="UP000226192">
    <property type="component" value="Unassembled WGS sequence"/>
</dbReference>
<proteinExistence type="predicted"/>
<feature type="compositionally biased region" description="Basic residues" evidence="2">
    <location>
        <begin position="152"/>
        <end position="164"/>
    </location>
</feature>
<feature type="region of interest" description="Disordered" evidence="2">
    <location>
        <begin position="519"/>
        <end position="550"/>
    </location>
</feature>
<reference evidence="4 5" key="1">
    <citation type="submission" date="2017-06" db="EMBL/GenBank/DDBJ databases">
        <title>Ant-infecting Ophiocordyceps genomes reveal a high diversity of potential behavioral manipulation genes and a possible major role for enterotoxins.</title>
        <authorList>
            <person name="De Bekker C."/>
            <person name="Evans H.C."/>
            <person name="Brachmann A."/>
            <person name="Hughes D.P."/>
        </authorList>
    </citation>
    <scope>NUCLEOTIDE SEQUENCE [LARGE SCALE GENOMIC DNA]</scope>
    <source>
        <strain evidence="4 5">Map64</strain>
    </source>
</reference>
<dbReference type="OrthoDB" id="3543857at2759"/>
<dbReference type="STRING" id="1399860.A0A2C5Y078"/>
<dbReference type="EMBL" id="NJET01000117">
    <property type="protein sequence ID" value="PHH61076.1"/>
    <property type="molecule type" value="Genomic_DNA"/>
</dbReference>
<gene>
    <name evidence="4" type="ORF">CDD81_787</name>
</gene>
<dbReference type="Gene3D" id="2.40.50.40">
    <property type="match status" value="1"/>
</dbReference>
<comment type="caution">
    <text evidence="4">The sequence shown here is derived from an EMBL/GenBank/DDBJ whole genome shotgun (WGS) entry which is preliminary data.</text>
</comment>
<dbReference type="InterPro" id="IPR023780">
    <property type="entry name" value="Chromo_domain"/>
</dbReference>
<feature type="domain" description="Chromo" evidence="3">
    <location>
        <begin position="412"/>
        <end position="466"/>
    </location>
</feature>
<feature type="region of interest" description="Disordered" evidence="2">
    <location>
        <begin position="471"/>
        <end position="503"/>
    </location>
</feature>
<feature type="compositionally biased region" description="Low complexity" evidence="2">
    <location>
        <begin position="358"/>
        <end position="376"/>
    </location>
</feature>
<dbReference type="Pfam" id="PF00385">
    <property type="entry name" value="Chromo"/>
    <property type="match status" value="1"/>
</dbReference>
<dbReference type="CDD" id="cd00024">
    <property type="entry name" value="CD_CSD"/>
    <property type="match status" value="1"/>
</dbReference>
<evidence type="ECO:0000256" key="2">
    <source>
        <dbReference type="SAM" id="MobiDB-lite"/>
    </source>
</evidence>
<evidence type="ECO:0000313" key="4">
    <source>
        <dbReference type="EMBL" id="PHH61076.1"/>
    </source>
</evidence>
<comment type="subunit">
    <text evidence="1">Component of the NuA4 histone acetyltransferase complex.</text>
</comment>